<dbReference type="SUPFAM" id="SSF48726">
    <property type="entry name" value="Immunoglobulin"/>
    <property type="match status" value="1"/>
</dbReference>
<dbReference type="SUPFAM" id="SSF50370">
    <property type="entry name" value="Ricin B-like lectins"/>
    <property type="match status" value="1"/>
</dbReference>
<dbReference type="InterPro" id="IPR035992">
    <property type="entry name" value="Ricin_B-like_lectins"/>
</dbReference>
<dbReference type="InterPro" id="IPR000742">
    <property type="entry name" value="EGF"/>
</dbReference>
<feature type="domain" description="Sushi" evidence="14">
    <location>
        <begin position="1966"/>
        <end position="2033"/>
    </location>
</feature>
<evidence type="ECO:0000256" key="1">
    <source>
        <dbReference type="ARBA" id="ARBA00004613"/>
    </source>
</evidence>
<keyword evidence="9" id="KW-0768">Sushi</keyword>
<dbReference type="InterPro" id="IPR008979">
    <property type="entry name" value="Galactose-bd-like_sf"/>
</dbReference>
<evidence type="ECO:0000256" key="10">
    <source>
        <dbReference type="SAM" id="SignalP"/>
    </source>
</evidence>
<evidence type="ECO:0000313" key="15">
    <source>
        <dbReference type="Proteomes" id="UP001652625"/>
    </source>
</evidence>
<dbReference type="Gene3D" id="2.10.25.10">
    <property type="entry name" value="Laminin"/>
    <property type="match status" value="4"/>
</dbReference>
<dbReference type="PROSITE" id="PS50825">
    <property type="entry name" value="HYR"/>
    <property type="match status" value="1"/>
</dbReference>
<keyword evidence="2" id="KW-0964">Secreted</keyword>
<dbReference type="InterPro" id="IPR007110">
    <property type="entry name" value="Ig-like_dom"/>
</dbReference>
<organism evidence="15 16">
    <name type="scientific">Hydra vulgaris</name>
    <name type="common">Hydra</name>
    <name type="synonym">Hydra attenuata</name>
    <dbReference type="NCBI Taxonomy" id="6087"/>
    <lineage>
        <taxon>Eukaryota</taxon>
        <taxon>Metazoa</taxon>
        <taxon>Cnidaria</taxon>
        <taxon>Hydrozoa</taxon>
        <taxon>Hydroidolina</taxon>
        <taxon>Anthoathecata</taxon>
        <taxon>Aplanulata</taxon>
        <taxon>Hydridae</taxon>
        <taxon>Hydra</taxon>
    </lineage>
</organism>
<dbReference type="SMART" id="SM00409">
    <property type="entry name" value="IG"/>
    <property type="match status" value="1"/>
</dbReference>
<evidence type="ECO:0000256" key="2">
    <source>
        <dbReference type="ARBA" id="ARBA00022525"/>
    </source>
</evidence>
<dbReference type="Gene3D" id="2.60.40.10">
    <property type="entry name" value="Immunoglobulins"/>
    <property type="match status" value="1"/>
</dbReference>
<dbReference type="Pfam" id="PF14670">
    <property type="entry name" value="FXa_inhibition"/>
    <property type="match status" value="1"/>
</dbReference>
<evidence type="ECO:0000256" key="4">
    <source>
        <dbReference type="ARBA" id="ARBA00022723"/>
    </source>
</evidence>
<evidence type="ECO:0000256" key="9">
    <source>
        <dbReference type="PROSITE-ProRule" id="PRU00302"/>
    </source>
</evidence>
<evidence type="ECO:0000313" key="16">
    <source>
        <dbReference type="RefSeq" id="XP_065654116.1"/>
    </source>
</evidence>
<dbReference type="Pfam" id="PF22633">
    <property type="entry name" value="F5_F8_type_C_2"/>
    <property type="match status" value="1"/>
</dbReference>
<feature type="chain" id="PRO_5047125132" evidence="10">
    <location>
        <begin position="20"/>
        <end position="2577"/>
    </location>
</feature>
<dbReference type="PROSITE" id="PS50231">
    <property type="entry name" value="RICIN_B_LECTIN"/>
    <property type="match status" value="1"/>
</dbReference>
<dbReference type="InterPro" id="IPR026823">
    <property type="entry name" value="cEGF"/>
</dbReference>
<keyword evidence="5 10" id="KW-0732">Signal</keyword>
<dbReference type="SMART" id="SM00408">
    <property type="entry name" value="IGc2"/>
    <property type="match status" value="1"/>
</dbReference>
<evidence type="ECO:0000256" key="3">
    <source>
        <dbReference type="ARBA" id="ARBA00022536"/>
    </source>
</evidence>
<dbReference type="InterPro" id="IPR013098">
    <property type="entry name" value="Ig_I-set"/>
</dbReference>
<evidence type="ECO:0000256" key="6">
    <source>
        <dbReference type="ARBA" id="ARBA00022737"/>
    </source>
</evidence>
<dbReference type="Proteomes" id="UP001652625">
    <property type="component" value="Chromosome 05"/>
</dbReference>
<evidence type="ECO:0000259" key="11">
    <source>
        <dbReference type="PROSITE" id="PS50022"/>
    </source>
</evidence>
<dbReference type="InterPro" id="IPR000884">
    <property type="entry name" value="TSP1_rpt"/>
</dbReference>
<dbReference type="SUPFAM" id="SSF82895">
    <property type="entry name" value="TSP-1 type 1 repeat"/>
    <property type="match status" value="4"/>
</dbReference>
<dbReference type="InterPro" id="IPR052065">
    <property type="entry name" value="Compl_asym_regulator"/>
</dbReference>
<dbReference type="Pfam" id="PF07645">
    <property type="entry name" value="EGF_CA"/>
    <property type="match status" value="1"/>
</dbReference>
<evidence type="ECO:0000256" key="5">
    <source>
        <dbReference type="ARBA" id="ARBA00022729"/>
    </source>
</evidence>
<dbReference type="Pfam" id="PF00090">
    <property type="entry name" value="TSP_1"/>
    <property type="match status" value="4"/>
</dbReference>
<dbReference type="InterPro" id="IPR006585">
    <property type="entry name" value="FTP1"/>
</dbReference>
<dbReference type="InterPro" id="IPR000436">
    <property type="entry name" value="Sushi_SCR_CCP_dom"/>
</dbReference>
<dbReference type="PROSITE" id="PS00010">
    <property type="entry name" value="ASX_HYDROXYL"/>
    <property type="match status" value="1"/>
</dbReference>
<dbReference type="SUPFAM" id="SSF57196">
    <property type="entry name" value="EGF/Laminin"/>
    <property type="match status" value="1"/>
</dbReference>
<dbReference type="Pfam" id="PF02494">
    <property type="entry name" value="HYR"/>
    <property type="match status" value="1"/>
</dbReference>
<dbReference type="Gene3D" id="2.20.100.10">
    <property type="entry name" value="Thrombospondin type-1 (TSP1) repeat"/>
    <property type="match status" value="4"/>
</dbReference>
<dbReference type="SMART" id="SM00181">
    <property type="entry name" value="EGF"/>
    <property type="match status" value="5"/>
</dbReference>
<accession>A0ABM4BY03</accession>
<dbReference type="PROSITE" id="PS50092">
    <property type="entry name" value="TSP1"/>
    <property type="match status" value="4"/>
</dbReference>
<keyword evidence="15" id="KW-1185">Reference proteome</keyword>
<dbReference type="Pfam" id="PF07699">
    <property type="entry name" value="Ephrin_rec_like"/>
    <property type="match status" value="2"/>
</dbReference>
<dbReference type="InterPro" id="IPR000152">
    <property type="entry name" value="EGF-type_Asp/Asn_hydroxyl_site"/>
</dbReference>
<feature type="signal peptide" evidence="10">
    <location>
        <begin position="1"/>
        <end position="19"/>
    </location>
</feature>
<dbReference type="PANTHER" id="PTHR22906">
    <property type="entry name" value="PROPERDIN"/>
    <property type="match status" value="1"/>
</dbReference>
<dbReference type="Gene3D" id="2.80.10.50">
    <property type="match status" value="2"/>
</dbReference>
<dbReference type="Pfam" id="PF07679">
    <property type="entry name" value="I-set"/>
    <property type="match status" value="1"/>
</dbReference>
<dbReference type="SUPFAM" id="SSF57184">
    <property type="entry name" value="Growth factor receptor domain"/>
    <property type="match status" value="2"/>
</dbReference>
<dbReference type="Pfam" id="PF00084">
    <property type="entry name" value="Sushi"/>
    <property type="match status" value="2"/>
</dbReference>
<dbReference type="SMART" id="SM00607">
    <property type="entry name" value="FTP"/>
    <property type="match status" value="1"/>
</dbReference>
<dbReference type="InterPro" id="IPR036179">
    <property type="entry name" value="Ig-like_dom_sf"/>
</dbReference>
<gene>
    <name evidence="16" type="primary">LOC101237974</name>
</gene>
<sequence>MIFVSFVILALASFNGLNSQSVKGGWAAWSEWSGWGKGLCEGNQRVKTRACSNPVPSTNSDDLYCIGDNYIKEVGEIDGGLSEWSQWSSCEKPCGGSVVNRTRQCDSPSPSKGGLFCPGEMFQTKLECVAPCPEGRTDGAWSPWSEWTSCPELCSTSGGALVHRYRSCNMPPPMYGGALCPGNASETIMSCFDSCPIHGRFGSWSSFSECSQTCGSGTMHRSRTCSSPEPRGIGAKNCTGVYDEVKHCRLAECFDSINGAWAQWSAWTTCSEKVFCLQGVSKRERTCSNPAPNKGGDECPGIKEESQQCPTDKCQSPSKQKIDFLPVANNEYLYKECGATKKYATQGQGFQVPDKVFAHTKFNEKFKNGYYATQVEEGGQVLKYCFEPWPLLTIKEAADLVPSYRKTPELPNYKRPDERVPVLGFSVRIEKDTYKLRGWEFGIERTSEYIAGNKLKLHDVMFTYYSDGTFWSFLAKGNFLLFSPTVFKCVIFNNGTSEITTSMLGKADSITLQSFLNVLNIPDEIAGHGASIIKAFKNIGIWETEFIQPQIGYDFVSHFIAPFRITVSKKFNGVPLHFEIVYIHSGWDKKVAFGFSFDGESYGSVLEKMADSSSAGKAVSSFMNSIGLQIEIGLGYCPVKYGDFRTTKATGFIKSPLNKVYSGFIPGGLTAVAMVSLPKDCLDSSFCKICKKILGSKVNFRIMTNVKAGYLKAAAGFYDIRIYDNYQFSKLELFAEVNTTSKQQTLGFKAEVRIPINVGEIVVDGMVMERSLTLGGQIKHKVGSEDISGSLYMSGMWYHAFGLDWLNIGNINLGLTITLGSPIPVTGFQFGGQLEFGTNCLYHADFDEAGHCLRIQIYFGYGKPTYFYGKISSLTIGKLVRMCGGRATLPDIVNVAGFPKGLMVSYNAGKDAVDLRLVNGPVIPDGFQLQGVLNLFGYSISAHIKYSSREIYIDGDLDPINLGGFIIMSRNESHLNVGPKLHFAYKSSLAASDPNDSKKPLWKKALNMPYWKIYFEGFVNILGIKASAFLNVSTTELEMYIYGKVLNLIYAELYVATAYDYLKITDMHFYIRAIVDLRGLTDAIERARKAVNDAFVYAQKKLLSAVEDVKAAKIKCKEKLKIDCANCYALKCREAQNNCKNFLDSAGKWIGGQFNKFGQWVASTARKIGDGMANIGRKIASFFGRRRRRSLLAQRDEQFDIHIRNKRFVSKILCEGLVGGGCKAVSHLCHGTCSAVDFIGQGLCNVLDVATVALKATEVAMGWVNSAIQFVMQMFLVHGIRFELGLGQKLNGFMVGAAIDLTIFGQRQYFEFQFDLKNPVQSIMNAKDGGLYRYKEGVRQLRTAPTFSPYDRPNPFSDFDISGTFGIESLRTRSESRLGACIAAPTTDINEEMVLIACNNTDERQRWTHTLHGMLINLYSKKCLALPDTVDGKLFQSDCDSQKHKHLMNIECDLKTKTLKLRKKDLCVTTVITSEIGPGSIQHHGSLKCIHISPGNKLVLRNGCQQTSTEFEMNQNGHLYFRFNGWCVRVSNGIAISGASLELIQPSLGCDSFSFTKQGSLQHISSRLCVQTLQMEMVPRDYTELVLGKQCEYVISLKDSASLPDLQMTFTFVPQNNKLFMMECGELWNMKFEQRFGIMHDEINTVCSKHWPDLALNKIAVQSSTNRNGFADRAVDGDFNFQWEKGSCTLTNEEIDPWWRVDLGNEYIVTDVTIVNRGDRGDYLTNFQVHVGSNLVVHQNPVCHDIVRYAGDAEAIRLQCNPPIPGKYVGLQMFGTGVLSVCEVIVASRLGSLSDYCQIENGGCDQICHNECGSRKTTCSCRPGFKLAYDGKSCFDIDECLINNGGCRTDQHAYCKNTPGSFHCLCFKGFIHKDNSLTECADLNECGSGNGGCEQMCNNTLGGYLCTCRKGYERKKNDMYGCQNINECLINNGGCEHNCNDFDGGHYCYCRPGFNLMEDGVSCEEVTCSTLEVPQWGVVSPSICTKRFENLFVGAVCSFQCAKGYEIKHDLNATSLLCRTDGTWNSSMPSCYPEKCPSLVRPENGGLIPGRCHSSGNGYNEFGQRCVAYCNHGYQLQGPATKYCLSGSAWSSEDVVKCIKVIDIPYLNCPNDFSITLPPDKNTVSLGSDWVEPNTNINFTRISVQPVGVGRSYQFRAGQTVVSYSSMHDSGSFFSCSYVVHVKDISPPVLLSCPSDIVIVSSSSRESISWTPPTFTDNVGVTDLILPKWKPGNVWESGEYRKLQYDAYDAAGNKKTCSFTVTFKSLDCPILFGDNSTVITTFVPQKRYSIVCLHQKTLFGHFGYDGSIVYCKDGDYWIDSVKVGLSIPECVSYTKSSLNQICDVGSEKFLYEDFFGETIYYCAVCPRGSAYNSSSKKCELCPVGSYQDQYGKVECESCPRGSTTKQIGARFEKECLAQCKPGYYSSSGIDEDNESCAACSVGSFSDIYGATSCQVCPDGGVTLMSGANDINLCSKPIKITQVLPGLTVASSEGSSITLKCYYEGYPLPTVFWSKSSGIISESRKEFDIYNLDVEKIGVSLTLYDIKYSDAGKYKCTAKNEMGSSEVIVDVFITPSKK</sequence>
<evidence type="ECO:0000256" key="8">
    <source>
        <dbReference type="ARBA" id="ARBA00023157"/>
    </source>
</evidence>
<proteinExistence type="predicted"/>
<dbReference type="SMART" id="SM00209">
    <property type="entry name" value="TSP1"/>
    <property type="match status" value="4"/>
</dbReference>
<keyword evidence="7" id="KW-0106">Calcium</keyword>
<dbReference type="PROSITE" id="PS01187">
    <property type="entry name" value="EGF_CA"/>
    <property type="match status" value="1"/>
</dbReference>
<evidence type="ECO:0000256" key="7">
    <source>
        <dbReference type="ARBA" id="ARBA00022837"/>
    </source>
</evidence>
<dbReference type="PROSITE" id="PS50022">
    <property type="entry name" value="FA58C_3"/>
    <property type="match status" value="1"/>
</dbReference>
<evidence type="ECO:0000259" key="14">
    <source>
        <dbReference type="PROSITE" id="PS50923"/>
    </source>
</evidence>
<name>A0ABM4BY03_HYDVU</name>
<evidence type="ECO:0000259" key="13">
    <source>
        <dbReference type="PROSITE" id="PS50835"/>
    </source>
</evidence>
<dbReference type="SUPFAM" id="SSF49785">
    <property type="entry name" value="Galactose-binding domain-like"/>
    <property type="match status" value="1"/>
</dbReference>
<dbReference type="InterPro" id="IPR013783">
    <property type="entry name" value="Ig-like_fold"/>
</dbReference>
<evidence type="ECO:0000259" key="12">
    <source>
        <dbReference type="PROSITE" id="PS50825"/>
    </source>
</evidence>
<dbReference type="SMART" id="SM01411">
    <property type="entry name" value="Ephrin_rec_like"/>
    <property type="match status" value="2"/>
</dbReference>
<keyword evidence="3" id="KW-0245">EGF-like domain</keyword>
<keyword evidence="8" id="KW-1015">Disulfide bond</keyword>
<dbReference type="Gene3D" id="2.10.50.10">
    <property type="entry name" value="Tumor Necrosis Factor Receptor, subunit A, domain 2"/>
    <property type="match status" value="2"/>
</dbReference>
<dbReference type="InterPro" id="IPR003599">
    <property type="entry name" value="Ig_sub"/>
</dbReference>
<dbReference type="InterPro" id="IPR009030">
    <property type="entry name" value="Growth_fac_rcpt_cys_sf"/>
</dbReference>
<feature type="domain" description="Ig-like" evidence="13">
    <location>
        <begin position="2476"/>
        <end position="2573"/>
    </location>
</feature>
<dbReference type="InterPro" id="IPR001881">
    <property type="entry name" value="EGF-like_Ca-bd_dom"/>
</dbReference>
<dbReference type="InterPro" id="IPR011641">
    <property type="entry name" value="Tyr-kin_ephrin_A/B_rcpt-like"/>
</dbReference>
<dbReference type="InterPro" id="IPR000421">
    <property type="entry name" value="FA58C"/>
</dbReference>
<comment type="subcellular location">
    <subcellularLocation>
        <location evidence="1">Secreted</location>
    </subcellularLocation>
</comment>
<keyword evidence="4" id="KW-0479">Metal-binding</keyword>
<dbReference type="Gene3D" id="2.60.120.260">
    <property type="entry name" value="Galactose-binding domain-like"/>
    <property type="match status" value="1"/>
</dbReference>
<dbReference type="InterPro" id="IPR003410">
    <property type="entry name" value="HYR_dom"/>
</dbReference>
<dbReference type="InterPro" id="IPR035976">
    <property type="entry name" value="Sushi/SCR/CCP_sf"/>
</dbReference>
<dbReference type="Pfam" id="PF12662">
    <property type="entry name" value="cEGF"/>
    <property type="match status" value="1"/>
</dbReference>
<dbReference type="PROSITE" id="PS50923">
    <property type="entry name" value="SUSHI"/>
    <property type="match status" value="2"/>
</dbReference>
<feature type="domain" description="HYR" evidence="12">
    <location>
        <begin position="2183"/>
        <end position="2265"/>
    </location>
</feature>
<dbReference type="SMART" id="SM00179">
    <property type="entry name" value="EGF_CA"/>
    <property type="match status" value="3"/>
</dbReference>
<dbReference type="PROSITE" id="PS01186">
    <property type="entry name" value="EGF_2"/>
    <property type="match status" value="1"/>
</dbReference>
<dbReference type="InterPro" id="IPR049883">
    <property type="entry name" value="NOTCH1_EGF-like"/>
</dbReference>
<dbReference type="GeneID" id="101237974"/>
<dbReference type="CDD" id="cd00054">
    <property type="entry name" value="EGF_CA"/>
    <property type="match status" value="3"/>
</dbReference>
<feature type="domain" description="F5/8 type C" evidence="11">
    <location>
        <begin position="1631"/>
        <end position="1771"/>
    </location>
</feature>
<dbReference type="Gene3D" id="2.10.70.10">
    <property type="entry name" value="Complement Module, domain 1"/>
    <property type="match status" value="2"/>
</dbReference>
<dbReference type="SMART" id="SM00032">
    <property type="entry name" value="CCP"/>
    <property type="match status" value="2"/>
</dbReference>
<dbReference type="CDD" id="cd00033">
    <property type="entry name" value="CCP"/>
    <property type="match status" value="2"/>
</dbReference>
<dbReference type="SUPFAM" id="SSF57535">
    <property type="entry name" value="Complement control module/SCR domain"/>
    <property type="match status" value="2"/>
</dbReference>
<dbReference type="InterPro" id="IPR018097">
    <property type="entry name" value="EGF_Ca-bd_CS"/>
</dbReference>
<dbReference type="RefSeq" id="XP_065654116.1">
    <property type="nucleotide sequence ID" value="XM_065798044.1"/>
</dbReference>
<keyword evidence="6" id="KW-0677">Repeat</keyword>
<feature type="domain" description="Sushi" evidence="14">
    <location>
        <begin position="2034"/>
        <end position="2100"/>
    </location>
</feature>
<protein>
    <submittedName>
        <fullName evidence="16">Uncharacterized protein LOC101237974 isoform X2</fullName>
    </submittedName>
</protein>
<dbReference type="InterPro" id="IPR036383">
    <property type="entry name" value="TSP1_rpt_sf"/>
</dbReference>
<comment type="caution">
    <text evidence="9">Lacks conserved residue(s) required for the propagation of feature annotation.</text>
</comment>
<dbReference type="PROSITE" id="PS50835">
    <property type="entry name" value="IG_LIKE"/>
    <property type="match status" value="1"/>
</dbReference>
<dbReference type="InterPro" id="IPR003598">
    <property type="entry name" value="Ig_sub2"/>
</dbReference>
<dbReference type="PANTHER" id="PTHR22906:SF43">
    <property type="entry name" value="PROPERDIN"/>
    <property type="match status" value="1"/>
</dbReference>
<reference evidence="16" key="1">
    <citation type="submission" date="2025-08" db="UniProtKB">
        <authorList>
            <consortium name="RefSeq"/>
        </authorList>
    </citation>
    <scope>IDENTIFICATION</scope>
</reference>